<dbReference type="GO" id="GO:0003723">
    <property type="term" value="F:RNA binding"/>
    <property type="evidence" value="ECO:0007669"/>
    <property type="project" value="UniProtKB-UniRule"/>
</dbReference>
<dbReference type="InterPro" id="IPR021790">
    <property type="entry name" value="PTBP1-like_RRM2"/>
</dbReference>
<dbReference type="Gene3D" id="3.30.70.330">
    <property type="match status" value="1"/>
</dbReference>
<evidence type="ECO:0000259" key="4">
    <source>
        <dbReference type="PROSITE" id="PS50102"/>
    </source>
</evidence>
<dbReference type="EMBL" id="JANJYI010000008">
    <property type="protein sequence ID" value="KAK2638688.1"/>
    <property type="molecule type" value="Genomic_DNA"/>
</dbReference>
<dbReference type="InterPro" id="IPR035979">
    <property type="entry name" value="RBD_domain_sf"/>
</dbReference>
<dbReference type="AlphaFoldDB" id="A0AAD9WQI5"/>
<accession>A0AAD9WQI5</accession>
<dbReference type="Proteomes" id="UP001280121">
    <property type="component" value="Unassembled WGS sequence"/>
</dbReference>
<keyword evidence="6" id="KW-1185">Reference proteome</keyword>
<dbReference type="PROSITE" id="PS50102">
    <property type="entry name" value="RRM"/>
    <property type="match status" value="1"/>
</dbReference>
<evidence type="ECO:0000256" key="1">
    <source>
        <dbReference type="ARBA" id="ARBA00022737"/>
    </source>
</evidence>
<gene>
    <name evidence="5" type="ORF">Ddye_026483</name>
</gene>
<name>A0AAD9WQI5_9ROSI</name>
<keyword evidence="2 3" id="KW-0694">RNA-binding</keyword>
<dbReference type="Pfam" id="PF11835">
    <property type="entry name" value="RRM_8"/>
    <property type="match status" value="1"/>
</dbReference>
<comment type="caution">
    <text evidence="5">The sequence shown here is derived from an EMBL/GenBank/DDBJ whole genome shotgun (WGS) entry which is preliminary data.</text>
</comment>
<protein>
    <recommendedName>
        <fullName evidence="4">RRM domain-containing protein</fullName>
    </recommendedName>
</protein>
<reference evidence="5" key="1">
    <citation type="journal article" date="2023" name="Plant J.">
        <title>Genome sequences and population genomics provide insights into the demographic history, inbreeding, and mutation load of two 'living fossil' tree species of Dipteronia.</title>
        <authorList>
            <person name="Feng Y."/>
            <person name="Comes H.P."/>
            <person name="Chen J."/>
            <person name="Zhu S."/>
            <person name="Lu R."/>
            <person name="Zhang X."/>
            <person name="Li P."/>
            <person name="Qiu J."/>
            <person name="Olsen K.M."/>
            <person name="Qiu Y."/>
        </authorList>
    </citation>
    <scope>NUCLEOTIDE SEQUENCE</scope>
    <source>
        <strain evidence="5">KIB01</strain>
    </source>
</reference>
<evidence type="ECO:0000256" key="3">
    <source>
        <dbReference type="PROSITE-ProRule" id="PRU00176"/>
    </source>
</evidence>
<proteinExistence type="predicted"/>
<evidence type="ECO:0000313" key="6">
    <source>
        <dbReference type="Proteomes" id="UP001280121"/>
    </source>
</evidence>
<keyword evidence="1" id="KW-0677">Repeat</keyword>
<dbReference type="InterPro" id="IPR012677">
    <property type="entry name" value="Nucleotide-bd_a/b_plait_sf"/>
</dbReference>
<dbReference type="SMART" id="SM00360">
    <property type="entry name" value="RRM"/>
    <property type="match status" value="1"/>
</dbReference>
<evidence type="ECO:0000256" key="2">
    <source>
        <dbReference type="ARBA" id="ARBA00022884"/>
    </source>
</evidence>
<feature type="domain" description="RRM" evidence="4">
    <location>
        <begin position="28"/>
        <end position="104"/>
    </location>
</feature>
<sequence>MQEPHSAFYYSSTNQPRAGTIDKLNRVLQVTIYHVFYPITEEELHQVFSPCGFVGRIKIFRKSTCVQAFVHFQFHQSAILAKSSLQGQNIYDDCCQLDIQYRQNEHYAPQLKQQELMDECLVCLKDCRSIFSKYFKQGNDLFEKENSDKVHIAIETLDTSQPTLEVYGPSGLDLTVQGVNHSTSHVVQNHEIMNMVVTKPIQLDEKLYKGFIDIPMGSTITHFLISMMNGSWVDETDALTRNKLWYFLVRWLQPV</sequence>
<organism evidence="5 6">
    <name type="scientific">Dipteronia dyeriana</name>
    <dbReference type="NCBI Taxonomy" id="168575"/>
    <lineage>
        <taxon>Eukaryota</taxon>
        <taxon>Viridiplantae</taxon>
        <taxon>Streptophyta</taxon>
        <taxon>Embryophyta</taxon>
        <taxon>Tracheophyta</taxon>
        <taxon>Spermatophyta</taxon>
        <taxon>Magnoliopsida</taxon>
        <taxon>eudicotyledons</taxon>
        <taxon>Gunneridae</taxon>
        <taxon>Pentapetalae</taxon>
        <taxon>rosids</taxon>
        <taxon>malvids</taxon>
        <taxon>Sapindales</taxon>
        <taxon>Sapindaceae</taxon>
        <taxon>Hippocastanoideae</taxon>
        <taxon>Acereae</taxon>
        <taxon>Dipteronia</taxon>
    </lineage>
</organism>
<dbReference type="PANTHER" id="PTHR15592">
    <property type="entry name" value="MATRIN 3/NUCLEAR PROTEIN 220-RELATED"/>
    <property type="match status" value="1"/>
</dbReference>
<evidence type="ECO:0000313" key="5">
    <source>
        <dbReference type="EMBL" id="KAK2638688.1"/>
    </source>
</evidence>
<dbReference type="InterPro" id="IPR000504">
    <property type="entry name" value="RRM_dom"/>
</dbReference>
<dbReference type="SUPFAM" id="SSF54928">
    <property type="entry name" value="RNA-binding domain, RBD"/>
    <property type="match status" value="1"/>
</dbReference>